<gene>
    <name evidence="1" type="ORF">ILYODFUR_037691</name>
</gene>
<evidence type="ECO:0000313" key="1">
    <source>
        <dbReference type="EMBL" id="MEQ2227434.1"/>
    </source>
</evidence>
<reference evidence="1 2" key="1">
    <citation type="submission" date="2021-06" db="EMBL/GenBank/DDBJ databases">
        <authorList>
            <person name="Palmer J.M."/>
        </authorList>
    </citation>
    <scope>NUCLEOTIDE SEQUENCE [LARGE SCALE GENOMIC DNA]</scope>
    <source>
        <strain evidence="2">if_2019</strain>
        <tissue evidence="1">Muscle</tissue>
    </source>
</reference>
<proteinExistence type="predicted"/>
<organism evidence="1 2">
    <name type="scientific">Ilyodon furcidens</name>
    <name type="common">goldbreast splitfin</name>
    <dbReference type="NCBI Taxonomy" id="33524"/>
    <lineage>
        <taxon>Eukaryota</taxon>
        <taxon>Metazoa</taxon>
        <taxon>Chordata</taxon>
        <taxon>Craniata</taxon>
        <taxon>Vertebrata</taxon>
        <taxon>Euteleostomi</taxon>
        <taxon>Actinopterygii</taxon>
        <taxon>Neopterygii</taxon>
        <taxon>Teleostei</taxon>
        <taxon>Neoteleostei</taxon>
        <taxon>Acanthomorphata</taxon>
        <taxon>Ovalentaria</taxon>
        <taxon>Atherinomorphae</taxon>
        <taxon>Cyprinodontiformes</taxon>
        <taxon>Goodeidae</taxon>
        <taxon>Ilyodon</taxon>
    </lineage>
</organism>
<sequence>MHQLPPDIISMIIVVRKVMNLSLNQLTSIIAVITKISHTLSLLYLFPNEHKSNKKILAIPIISIRTDHLPYSCIVTLKWNVLSSGTESKQFFGFFSEKTNHKQNVKILLPLLSGFCASSCPVTNLVQVGGRWKLL</sequence>
<dbReference type="Proteomes" id="UP001482620">
    <property type="component" value="Unassembled WGS sequence"/>
</dbReference>
<accession>A0ABV0T3Q9</accession>
<name>A0ABV0T3Q9_9TELE</name>
<dbReference type="EMBL" id="JAHRIQ010020130">
    <property type="protein sequence ID" value="MEQ2227434.1"/>
    <property type="molecule type" value="Genomic_DNA"/>
</dbReference>
<evidence type="ECO:0000313" key="2">
    <source>
        <dbReference type="Proteomes" id="UP001482620"/>
    </source>
</evidence>
<comment type="caution">
    <text evidence="1">The sequence shown here is derived from an EMBL/GenBank/DDBJ whole genome shotgun (WGS) entry which is preliminary data.</text>
</comment>
<keyword evidence="2" id="KW-1185">Reference proteome</keyword>
<protein>
    <submittedName>
        <fullName evidence="1">Uncharacterized protein</fullName>
    </submittedName>
</protein>